<dbReference type="PANTHER" id="PTHR33353">
    <property type="entry name" value="PUTATIVE (AFU_ORTHOLOGUE AFUA_1G12560)-RELATED"/>
    <property type="match status" value="1"/>
</dbReference>
<dbReference type="Gene3D" id="2.70.50.70">
    <property type="match status" value="1"/>
</dbReference>
<dbReference type="InterPro" id="IPR049892">
    <property type="entry name" value="AA9"/>
</dbReference>
<sequence length="332" mass="34891">MKTTVTLSALLGLAGLTSAHYTFDKLLVNDVKQGGDNTYIRKHTRGYMPTKGTEILEEDFRCNTNAQPAPQVMTVKPGDKIGFQQAFGANGIEHPGPTQVYMTAAKNGAKNEDGSGDWFKVAQSLICKAGNAESLRNYAWCSWKENNVNFVMPESVPDGEYLVRAEHIALHGAHAGQAEFYYACAQIKVEGSKATAAPSPTTKIPGVYAVKDKAINFSLWGSSTSYPEIPGIPVMAGGEIRGSADGKSGDKRVAAPGASDSSTKAAAPATNNNAAAPSNNNNNNNNNNAAPSGNNDNNKPAGNKGFGGETKAAAASANGPSCKSRRSKRFES</sequence>
<reference evidence="15 16" key="1">
    <citation type="submission" date="2023-01" db="EMBL/GenBank/DDBJ databases">
        <title>Analysis of 21 Apiospora genomes using comparative genomics revels a genus with tremendous synthesis potential of carbohydrate active enzymes and secondary metabolites.</title>
        <authorList>
            <person name="Sorensen T."/>
        </authorList>
    </citation>
    <scope>NUCLEOTIDE SEQUENCE [LARGE SCALE GENOMIC DNA]</scope>
    <source>
        <strain evidence="15 16">CBS 135458</strain>
    </source>
</reference>
<evidence type="ECO:0000256" key="4">
    <source>
        <dbReference type="ARBA" id="ARBA00022729"/>
    </source>
</evidence>
<evidence type="ECO:0000313" key="16">
    <source>
        <dbReference type="Proteomes" id="UP001480595"/>
    </source>
</evidence>
<evidence type="ECO:0000256" key="8">
    <source>
        <dbReference type="ARBA" id="ARBA00023326"/>
    </source>
</evidence>
<feature type="region of interest" description="Disordered" evidence="12">
    <location>
        <begin position="240"/>
        <end position="332"/>
    </location>
</feature>
<evidence type="ECO:0000256" key="10">
    <source>
        <dbReference type="ARBA" id="ARBA00045077"/>
    </source>
</evidence>
<protein>
    <recommendedName>
        <fullName evidence="11">lytic cellulose monooxygenase (C4-dehydrogenating)</fullName>
        <ecNumber evidence="11">1.14.99.56</ecNumber>
    </recommendedName>
</protein>
<evidence type="ECO:0000256" key="11">
    <source>
        <dbReference type="ARBA" id="ARBA00047174"/>
    </source>
</evidence>
<evidence type="ECO:0000256" key="2">
    <source>
        <dbReference type="ARBA" id="ARBA00004613"/>
    </source>
</evidence>
<evidence type="ECO:0000256" key="6">
    <source>
        <dbReference type="ARBA" id="ARBA00023157"/>
    </source>
</evidence>
<dbReference type="Proteomes" id="UP001480595">
    <property type="component" value="Unassembled WGS sequence"/>
</dbReference>
<comment type="similarity">
    <text evidence="9">Belongs to the polysaccharide monooxygenase AA9 family.</text>
</comment>
<dbReference type="Pfam" id="PF03443">
    <property type="entry name" value="AA9"/>
    <property type="match status" value="1"/>
</dbReference>
<gene>
    <name evidence="15" type="ORF">PG994_008886</name>
</gene>
<keyword evidence="8" id="KW-0624">Polysaccharide degradation</keyword>
<accession>A0ABR1UHQ4</accession>
<feature type="compositionally biased region" description="Basic residues" evidence="12">
    <location>
        <begin position="323"/>
        <end position="332"/>
    </location>
</feature>
<evidence type="ECO:0000256" key="1">
    <source>
        <dbReference type="ARBA" id="ARBA00001973"/>
    </source>
</evidence>
<keyword evidence="16" id="KW-1185">Reference proteome</keyword>
<comment type="cofactor">
    <cofactor evidence="1">
        <name>Cu(2+)</name>
        <dbReference type="ChEBI" id="CHEBI:29036"/>
    </cofactor>
</comment>
<proteinExistence type="inferred from homology"/>
<keyword evidence="7" id="KW-0119">Carbohydrate metabolism</keyword>
<evidence type="ECO:0000259" key="14">
    <source>
        <dbReference type="Pfam" id="PF03443"/>
    </source>
</evidence>
<comment type="subcellular location">
    <subcellularLocation>
        <location evidence="2">Secreted</location>
    </subcellularLocation>
</comment>
<feature type="domain" description="Auxiliary Activity family 9 catalytic" evidence="14">
    <location>
        <begin position="20"/>
        <end position="226"/>
    </location>
</feature>
<evidence type="ECO:0000256" key="7">
    <source>
        <dbReference type="ARBA" id="ARBA00023277"/>
    </source>
</evidence>
<dbReference type="InterPro" id="IPR005103">
    <property type="entry name" value="AA9_LPMO"/>
</dbReference>
<dbReference type="EMBL" id="JAQQWL010000009">
    <property type="protein sequence ID" value="KAK8058438.1"/>
    <property type="molecule type" value="Genomic_DNA"/>
</dbReference>
<dbReference type="EC" id="1.14.99.56" evidence="11"/>
<feature type="compositionally biased region" description="Low complexity" evidence="12">
    <location>
        <begin position="265"/>
        <end position="298"/>
    </location>
</feature>
<keyword evidence="4 13" id="KW-0732">Signal</keyword>
<keyword evidence="5" id="KW-0136">Cellulose degradation</keyword>
<evidence type="ECO:0000256" key="3">
    <source>
        <dbReference type="ARBA" id="ARBA00022525"/>
    </source>
</evidence>
<keyword evidence="6" id="KW-1015">Disulfide bond</keyword>
<feature type="compositionally biased region" description="Basic and acidic residues" evidence="12">
    <location>
        <begin position="242"/>
        <end position="253"/>
    </location>
</feature>
<feature type="signal peptide" evidence="13">
    <location>
        <begin position="1"/>
        <end position="19"/>
    </location>
</feature>
<comment type="catalytic activity">
    <reaction evidence="10">
        <text>[(1-&gt;4)-beta-D-glucosyl]n+m + reduced acceptor + O2 = 4-dehydro-beta-D-glucosyl-[(1-&gt;4)-beta-D-glucosyl]n-1 + [(1-&gt;4)-beta-D-glucosyl]m + acceptor + H2O.</text>
        <dbReference type="EC" id="1.14.99.56"/>
    </reaction>
</comment>
<feature type="chain" id="PRO_5045948367" description="lytic cellulose monooxygenase (C4-dehydrogenating)" evidence="13">
    <location>
        <begin position="20"/>
        <end position="332"/>
    </location>
</feature>
<organism evidence="15 16">
    <name type="scientific">Apiospora phragmitis</name>
    <dbReference type="NCBI Taxonomy" id="2905665"/>
    <lineage>
        <taxon>Eukaryota</taxon>
        <taxon>Fungi</taxon>
        <taxon>Dikarya</taxon>
        <taxon>Ascomycota</taxon>
        <taxon>Pezizomycotina</taxon>
        <taxon>Sordariomycetes</taxon>
        <taxon>Xylariomycetidae</taxon>
        <taxon>Amphisphaeriales</taxon>
        <taxon>Apiosporaceae</taxon>
        <taxon>Apiospora</taxon>
    </lineage>
</organism>
<dbReference type="GeneID" id="92093358"/>
<evidence type="ECO:0000256" key="9">
    <source>
        <dbReference type="ARBA" id="ARBA00044502"/>
    </source>
</evidence>
<evidence type="ECO:0000256" key="13">
    <source>
        <dbReference type="SAM" id="SignalP"/>
    </source>
</evidence>
<evidence type="ECO:0000256" key="12">
    <source>
        <dbReference type="SAM" id="MobiDB-lite"/>
    </source>
</evidence>
<keyword evidence="3" id="KW-0964">Secreted</keyword>
<evidence type="ECO:0000256" key="5">
    <source>
        <dbReference type="ARBA" id="ARBA00023001"/>
    </source>
</evidence>
<comment type="caution">
    <text evidence="15">The sequence shown here is derived from an EMBL/GenBank/DDBJ whole genome shotgun (WGS) entry which is preliminary data.</text>
</comment>
<dbReference type="RefSeq" id="XP_066713884.1">
    <property type="nucleotide sequence ID" value="XM_066860295.1"/>
</dbReference>
<dbReference type="CDD" id="cd21175">
    <property type="entry name" value="LPMO_AA9"/>
    <property type="match status" value="1"/>
</dbReference>
<evidence type="ECO:0000313" key="15">
    <source>
        <dbReference type="EMBL" id="KAK8058438.1"/>
    </source>
</evidence>
<dbReference type="PANTHER" id="PTHR33353:SF2">
    <property type="entry name" value="ENDO-BETA-1,4-GLUCANASE D"/>
    <property type="match status" value="1"/>
</dbReference>
<name>A0ABR1UHQ4_9PEZI</name>